<name>A0A8J5MCK6_9STRA</name>
<evidence type="ECO:0000313" key="1">
    <source>
        <dbReference type="EMBL" id="KAG6946070.1"/>
    </source>
</evidence>
<gene>
    <name evidence="1" type="ORF">JG688_00016221</name>
</gene>
<keyword evidence="2" id="KW-1185">Reference proteome</keyword>
<reference evidence="1" key="1">
    <citation type="submission" date="2021-01" db="EMBL/GenBank/DDBJ databases">
        <title>Phytophthora aleatoria, a newly-described species from Pinus radiata is distinct from Phytophthora cactorum isolates based on comparative genomics.</title>
        <authorList>
            <person name="Mcdougal R."/>
            <person name="Panda P."/>
            <person name="Williams N."/>
            <person name="Studholme D.J."/>
        </authorList>
    </citation>
    <scope>NUCLEOTIDE SEQUENCE</scope>
    <source>
        <strain evidence="1">NZFS 4037</strain>
    </source>
</reference>
<comment type="caution">
    <text evidence="1">The sequence shown here is derived from an EMBL/GenBank/DDBJ whole genome shotgun (WGS) entry which is preliminary data.</text>
</comment>
<dbReference type="Proteomes" id="UP000709295">
    <property type="component" value="Unassembled WGS sequence"/>
</dbReference>
<proteinExistence type="predicted"/>
<sequence length="65" mass="7790">MWTSTLRQLTAVGRPWEQIQPQTRIQGLLLQLCIDCFTSMKQYAQTRLRAWFQDRHRGRNRQSPS</sequence>
<evidence type="ECO:0000313" key="2">
    <source>
        <dbReference type="Proteomes" id="UP000709295"/>
    </source>
</evidence>
<accession>A0A8J5MCK6</accession>
<dbReference type="AlphaFoldDB" id="A0A8J5MCK6"/>
<protein>
    <submittedName>
        <fullName evidence="1">Uncharacterized protein</fullName>
    </submittedName>
</protein>
<dbReference type="EMBL" id="JAENGY010001953">
    <property type="protein sequence ID" value="KAG6946070.1"/>
    <property type="molecule type" value="Genomic_DNA"/>
</dbReference>
<organism evidence="1 2">
    <name type="scientific">Phytophthora aleatoria</name>
    <dbReference type="NCBI Taxonomy" id="2496075"/>
    <lineage>
        <taxon>Eukaryota</taxon>
        <taxon>Sar</taxon>
        <taxon>Stramenopiles</taxon>
        <taxon>Oomycota</taxon>
        <taxon>Peronosporomycetes</taxon>
        <taxon>Peronosporales</taxon>
        <taxon>Peronosporaceae</taxon>
        <taxon>Phytophthora</taxon>
    </lineage>
</organism>